<dbReference type="Proteomes" id="UP000013126">
    <property type="component" value="Unassembled WGS sequence"/>
</dbReference>
<dbReference type="AlphaFoldDB" id="R0AF03"/>
<accession>R0AF03</accession>
<evidence type="ECO:0000313" key="2">
    <source>
        <dbReference type="Proteomes" id="UP000013126"/>
    </source>
</evidence>
<name>R0AF03_9FIRM</name>
<comment type="caution">
    <text evidence="1">The sequence shown here is derived from an EMBL/GenBank/DDBJ whole genome shotgun (WGS) entry which is preliminary data.</text>
</comment>
<evidence type="ECO:0008006" key="3">
    <source>
        <dbReference type="Google" id="ProtNLM"/>
    </source>
</evidence>
<gene>
    <name evidence="1" type="ORF">HMPREF1085_02298</name>
</gene>
<keyword evidence="2" id="KW-1185">Reference proteome</keyword>
<dbReference type="RefSeq" id="WP_002575542.1">
    <property type="nucleotide sequence ID" value="NZ_KB851182.1"/>
</dbReference>
<reference evidence="1 2" key="1">
    <citation type="submission" date="2013-01" db="EMBL/GenBank/DDBJ databases">
        <title>The Genome Sequence of Clostridium bolteae 90A9.</title>
        <authorList>
            <consortium name="The Broad Institute Genome Sequencing Platform"/>
            <person name="Earl A."/>
            <person name="Ward D."/>
            <person name="Feldgarden M."/>
            <person name="Gevers D."/>
            <person name="Courvalin P."/>
            <person name="Lambert T."/>
            <person name="Walker B."/>
            <person name="Young S.K."/>
            <person name="Zeng Q."/>
            <person name="Gargeya S."/>
            <person name="Fitzgerald M."/>
            <person name="Haas B."/>
            <person name="Abouelleil A."/>
            <person name="Alvarado L."/>
            <person name="Arachchi H.M."/>
            <person name="Berlin A.M."/>
            <person name="Chapman S.B."/>
            <person name="Dewar J."/>
            <person name="Goldberg J."/>
            <person name="Griggs A."/>
            <person name="Gujja S."/>
            <person name="Hansen M."/>
            <person name="Howarth C."/>
            <person name="Imamovic A."/>
            <person name="Larimer J."/>
            <person name="McCowan C."/>
            <person name="Murphy C."/>
            <person name="Neiman D."/>
            <person name="Pearson M."/>
            <person name="Priest M."/>
            <person name="Roberts A."/>
            <person name="Saif S."/>
            <person name="Shea T."/>
            <person name="Sisk P."/>
            <person name="Sykes S."/>
            <person name="Wortman J."/>
            <person name="Nusbaum C."/>
            <person name="Birren B."/>
        </authorList>
    </citation>
    <scope>NUCLEOTIDE SEQUENCE [LARGE SCALE GENOMIC DNA]</scope>
    <source>
        <strain evidence="1 2">90A9</strain>
    </source>
</reference>
<sequence length="101" mass="11743">MQVTKHAKERMKERCGLNDKSSERLAKIAYEKGLRHGDLTGNLKKWVDKQYFYNRQANQVRLYGDKAYIFHNQKLITVIQIPHNLVKEVVRISKKGIGVGC</sequence>
<dbReference type="EMBL" id="AGYH01000005">
    <property type="protein sequence ID" value="ENZ50815.1"/>
    <property type="molecule type" value="Genomic_DNA"/>
</dbReference>
<organism evidence="1 2">
    <name type="scientific">Enterocloster bolteae 90A9</name>
    <dbReference type="NCBI Taxonomy" id="997894"/>
    <lineage>
        <taxon>Bacteria</taxon>
        <taxon>Bacillati</taxon>
        <taxon>Bacillota</taxon>
        <taxon>Clostridia</taxon>
        <taxon>Lachnospirales</taxon>
        <taxon>Lachnospiraceae</taxon>
        <taxon>Enterocloster</taxon>
    </lineage>
</organism>
<dbReference type="OrthoDB" id="1957701at2"/>
<evidence type="ECO:0000313" key="1">
    <source>
        <dbReference type="EMBL" id="ENZ50815.1"/>
    </source>
</evidence>
<dbReference type="GeneID" id="23113401"/>
<proteinExistence type="predicted"/>
<protein>
    <recommendedName>
        <fullName evidence="3">DUF4258 domain-containing protein</fullName>
    </recommendedName>
</protein>
<dbReference type="HOGENOM" id="CLU_178430_0_0_9"/>